<name>A0A2V3U3D5_9HYPH</name>
<evidence type="ECO:0000313" key="1">
    <source>
        <dbReference type="EMBL" id="PXW57193.1"/>
    </source>
</evidence>
<organism evidence="1 2">
    <name type="scientific">Chelatococcus asaccharovorans</name>
    <dbReference type="NCBI Taxonomy" id="28210"/>
    <lineage>
        <taxon>Bacteria</taxon>
        <taxon>Pseudomonadati</taxon>
        <taxon>Pseudomonadota</taxon>
        <taxon>Alphaproteobacteria</taxon>
        <taxon>Hyphomicrobiales</taxon>
        <taxon>Chelatococcaceae</taxon>
        <taxon>Chelatococcus</taxon>
    </lineage>
</organism>
<dbReference type="PANTHER" id="PTHR11941:SF54">
    <property type="entry name" value="ENOYL-COA HYDRATASE, MITOCHONDRIAL"/>
    <property type="match status" value="1"/>
</dbReference>
<dbReference type="GO" id="GO:0006635">
    <property type="term" value="P:fatty acid beta-oxidation"/>
    <property type="evidence" value="ECO:0007669"/>
    <property type="project" value="TreeGrafter"/>
</dbReference>
<accession>A0A2V3U3D5</accession>
<evidence type="ECO:0000313" key="2">
    <source>
        <dbReference type="Proteomes" id="UP000248021"/>
    </source>
</evidence>
<dbReference type="Gene3D" id="3.90.226.10">
    <property type="entry name" value="2-enoyl-CoA Hydratase, Chain A, domain 1"/>
    <property type="match status" value="1"/>
</dbReference>
<dbReference type="InterPro" id="IPR001753">
    <property type="entry name" value="Enoyl-CoA_hydra/iso"/>
</dbReference>
<dbReference type="PANTHER" id="PTHR11941">
    <property type="entry name" value="ENOYL-COA HYDRATASE-RELATED"/>
    <property type="match status" value="1"/>
</dbReference>
<reference evidence="1 2" key="1">
    <citation type="submission" date="2018-05" db="EMBL/GenBank/DDBJ databases">
        <title>Genomic Encyclopedia of Type Strains, Phase IV (KMG-IV): sequencing the most valuable type-strain genomes for metagenomic binning, comparative biology and taxonomic classification.</title>
        <authorList>
            <person name="Goeker M."/>
        </authorList>
    </citation>
    <scope>NUCLEOTIDE SEQUENCE [LARGE SCALE GENOMIC DNA]</scope>
    <source>
        <strain evidence="1 2">DSM 6462</strain>
    </source>
</reference>
<dbReference type="CDD" id="cd06558">
    <property type="entry name" value="crotonase-like"/>
    <property type="match status" value="1"/>
</dbReference>
<gene>
    <name evidence="1" type="ORF">C7450_107233</name>
</gene>
<dbReference type="SUPFAM" id="SSF52096">
    <property type="entry name" value="ClpP/crotonase"/>
    <property type="match status" value="1"/>
</dbReference>
<protein>
    <submittedName>
        <fullName evidence="1">Enoyl-CoA hydratase/carnithine racemase</fullName>
    </submittedName>
</protein>
<dbReference type="Pfam" id="PF00378">
    <property type="entry name" value="ECH_1"/>
    <property type="match status" value="1"/>
</dbReference>
<dbReference type="GO" id="GO:0003824">
    <property type="term" value="F:catalytic activity"/>
    <property type="evidence" value="ECO:0007669"/>
    <property type="project" value="UniProtKB-ARBA"/>
</dbReference>
<proteinExistence type="predicted"/>
<keyword evidence="2" id="KW-1185">Reference proteome</keyword>
<comment type="caution">
    <text evidence="1">The sequence shown here is derived from an EMBL/GenBank/DDBJ whole genome shotgun (WGS) entry which is preliminary data.</text>
</comment>
<dbReference type="InterPro" id="IPR029045">
    <property type="entry name" value="ClpP/crotonase-like_dom_sf"/>
</dbReference>
<dbReference type="EMBL" id="QJJK01000007">
    <property type="protein sequence ID" value="PXW57193.1"/>
    <property type="molecule type" value="Genomic_DNA"/>
</dbReference>
<dbReference type="Proteomes" id="UP000248021">
    <property type="component" value="Unassembled WGS sequence"/>
</dbReference>
<dbReference type="AlphaFoldDB" id="A0A2V3U3D5"/>
<sequence>MNAAMNDISPANSARVGVDQRNGIVVLTLNRPERRNALGTDTIRALAQALDTAETDQAIGAIVLTGAAPAFCAGSDLKELGPLSVEEMRRHEADTAAVARRIGMLSTPVIAAVEGFALGGGFILAASCDVVVTADNARWHLPEVPNGWLPPWGLGALVARVGPTKARLLTWGAEPIDGTEALRLGVADYAAPAGEALARATALAEKLAALPREAVASTKRFFEPFATLDGERLDHLAGHMFAADCAAPAAKATLQRFVVKS</sequence>